<dbReference type="Gene3D" id="6.10.340.10">
    <property type="match status" value="1"/>
</dbReference>
<dbReference type="PROSITE" id="PS50109">
    <property type="entry name" value="HIS_KIN"/>
    <property type="match status" value="1"/>
</dbReference>
<evidence type="ECO:0000256" key="2">
    <source>
        <dbReference type="ARBA" id="ARBA00004370"/>
    </source>
</evidence>
<dbReference type="CDD" id="cd06225">
    <property type="entry name" value="HAMP"/>
    <property type="match status" value="1"/>
</dbReference>
<evidence type="ECO:0000256" key="9">
    <source>
        <dbReference type="SAM" id="Coils"/>
    </source>
</evidence>
<dbReference type="SUPFAM" id="SSF52172">
    <property type="entry name" value="CheY-like"/>
    <property type="match status" value="1"/>
</dbReference>
<dbReference type="RefSeq" id="WP_368374316.1">
    <property type="nucleotide sequence ID" value="NZ_JBFRYB010000001.1"/>
</dbReference>
<organism evidence="14 15">
    <name type="scientific">Zhongshania arctica</name>
    <dbReference type="NCBI Taxonomy" id="3238302"/>
    <lineage>
        <taxon>Bacteria</taxon>
        <taxon>Pseudomonadati</taxon>
        <taxon>Pseudomonadota</taxon>
        <taxon>Gammaproteobacteria</taxon>
        <taxon>Cellvibrionales</taxon>
        <taxon>Spongiibacteraceae</taxon>
        <taxon>Zhongshania</taxon>
    </lineage>
</organism>
<evidence type="ECO:0000313" key="15">
    <source>
        <dbReference type="Proteomes" id="UP001557484"/>
    </source>
</evidence>
<comment type="catalytic activity">
    <reaction evidence="1">
        <text>ATP + protein L-histidine = ADP + protein N-phospho-L-histidine.</text>
        <dbReference type="EC" id="2.7.13.3"/>
    </reaction>
</comment>
<evidence type="ECO:0000256" key="3">
    <source>
        <dbReference type="ARBA" id="ARBA00012438"/>
    </source>
</evidence>
<dbReference type="GO" id="GO:0005524">
    <property type="term" value="F:ATP binding"/>
    <property type="evidence" value="ECO:0007669"/>
    <property type="project" value="UniProtKB-KW"/>
</dbReference>
<comment type="subcellular location">
    <subcellularLocation>
        <location evidence="2">Membrane</location>
    </subcellularLocation>
</comment>
<keyword evidence="5" id="KW-0808">Transferase</keyword>
<keyword evidence="14" id="KW-0067">ATP-binding</keyword>
<dbReference type="Pfam" id="PF00512">
    <property type="entry name" value="HisKA"/>
    <property type="match status" value="1"/>
</dbReference>
<dbReference type="SMART" id="SM00387">
    <property type="entry name" value="HATPase_c"/>
    <property type="match status" value="1"/>
</dbReference>
<dbReference type="InterPro" id="IPR001789">
    <property type="entry name" value="Sig_transdc_resp-reg_receiver"/>
</dbReference>
<dbReference type="Gene3D" id="3.40.50.2300">
    <property type="match status" value="1"/>
</dbReference>
<evidence type="ECO:0000259" key="11">
    <source>
        <dbReference type="PROSITE" id="PS50109"/>
    </source>
</evidence>
<dbReference type="InterPro" id="IPR036890">
    <property type="entry name" value="HATPase_C_sf"/>
</dbReference>
<evidence type="ECO:0000256" key="5">
    <source>
        <dbReference type="ARBA" id="ARBA00022679"/>
    </source>
</evidence>
<dbReference type="SUPFAM" id="SSF158472">
    <property type="entry name" value="HAMP domain-like"/>
    <property type="match status" value="1"/>
</dbReference>
<feature type="domain" description="HAMP" evidence="13">
    <location>
        <begin position="185"/>
        <end position="237"/>
    </location>
</feature>
<keyword evidence="9" id="KW-0175">Coiled coil</keyword>
<dbReference type="InterPro" id="IPR005467">
    <property type="entry name" value="His_kinase_dom"/>
</dbReference>
<evidence type="ECO:0000256" key="8">
    <source>
        <dbReference type="PROSITE-ProRule" id="PRU00169"/>
    </source>
</evidence>
<feature type="domain" description="Response regulatory" evidence="12">
    <location>
        <begin position="508"/>
        <end position="624"/>
    </location>
</feature>
<proteinExistence type="predicted"/>
<feature type="transmembrane region" description="Helical" evidence="10">
    <location>
        <begin position="14"/>
        <end position="35"/>
    </location>
</feature>
<evidence type="ECO:0000259" key="13">
    <source>
        <dbReference type="PROSITE" id="PS50885"/>
    </source>
</evidence>
<dbReference type="Pfam" id="PF00072">
    <property type="entry name" value="Response_reg"/>
    <property type="match status" value="1"/>
</dbReference>
<dbReference type="PROSITE" id="PS50110">
    <property type="entry name" value="RESPONSE_REGULATORY"/>
    <property type="match status" value="1"/>
</dbReference>
<gene>
    <name evidence="14" type="ORF">AB4875_01760</name>
</gene>
<evidence type="ECO:0000256" key="10">
    <source>
        <dbReference type="SAM" id="Phobius"/>
    </source>
</evidence>
<accession>A0ABV3TRH3</accession>
<dbReference type="InterPro" id="IPR003594">
    <property type="entry name" value="HATPase_dom"/>
</dbReference>
<dbReference type="PANTHER" id="PTHR45339">
    <property type="entry name" value="HYBRID SIGNAL TRANSDUCTION HISTIDINE KINASE J"/>
    <property type="match status" value="1"/>
</dbReference>
<dbReference type="InterPro" id="IPR003660">
    <property type="entry name" value="HAMP_dom"/>
</dbReference>
<evidence type="ECO:0000256" key="1">
    <source>
        <dbReference type="ARBA" id="ARBA00000085"/>
    </source>
</evidence>
<dbReference type="CDD" id="cd17546">
    <property type="entry name" value="REC_hyHK_CKI1_RcsC-like"/>
    <property type="match status" value="1"/>
</dbReference>
<evidence type="ECO:0000256" key="7">
    <source>
        <dbReference type="ARBA" id="ARBA00023012"/>
    </source>
</evidence>
<keyword evidence="10" id="KW-1133">Transmembrane helix</keyword>
<protein>
    <recommendedName>
        <fullName evidence="3">histidine kinase</fullName>
        <ecNumber evidence="3">2.7.13.3</ecNumber>
    </recommendedName>
</protein>
<keyword evidence="15" id="KW-1185">Reference proteome</keyword>
<dbReference type="SMART" id="SM00388">
    <property type="entry name" value="HisKA"/>
    <property type="match status" value="1"/>
</dbReference>
<feature type="coiled-coil region" evidence="9">
    <location>
        <begin position="218"/>
        <end position="249"/>
    </location>
</feature>
<comment type="caution">
    <text evidence="14">The sequence shown here is derived from an EMBL/GenBank/DDBJ whole genome shotgun (WGS) entry which is preliminary data.</text>
</comment>
<dbReference type="SUPFAM" id="SSF55874">
    <property type="entry name" value="ATPase domain of HSP90 chaperone/DNA topoisomerase II/histidine kinase"/>
    <property type="match status" value="1"/>
</dbReference>
<dbReference type="SMART" id="SM00448">
    <property type="entry name" value="REC"/>
    <property type="match status" value="1"/>
</dbReference>
<dbReference type="InterPro" id="IPR011006">
    <property type="entry name" value="CheY-like_superfamily"/>
</dbReference>
<evidence type="ECO:0000259" key="12">
    <source>
        <dbReference type="PROSITE" id="PS50110"/>
    </source>
</evidence>
<dbReference type="EMBL" id="JBFRYB010000001">
    <property type="protein sequence ID" value="MEX1664191.1"/>
    <property type="molecule type" value="Genomic_DNA"/>
</dbReference>
<dbReference type="SUPFAM" id="SSF47384">
    <property type="entry name" value="Homodimeric domain of signal transducing histidine kinase"/>
    <property type="match status" value="1"/>
</dbReference>
<dbReference type="Pfam" id="PF00672">
    <property type="entry name" value="HAMP"/>
    <property type="match status" value="1"/>
</dbReference>
<dbReference type="InterPro" id="IPR036097">
    <property type="entry name" value="HisK_dim/P_sf"/>
</dbReference>
<dbReference type="PROSITE" id="PS50885">
    <property type="entry name" value="HAMP"/>
    <property type="match status" value="1"/>
</dbReference>
<reference evidence="14 15" key="1">
    <citation type="journal article" date="2011" name="Int. J. Syst. Evol. Microbiol.">
        <title>Zhongshania antarctica gen. nov., sp. nov. and Zhongshania guokunii sp. nov., gammaproteobacteria respectively isolated from coastal attached (fast) ice and surface seawater of the Antarctic.</title>
        <authorList>
            <person name="Li H.J."/>
            <person name="Zhang X.Y."/>
            <person name="Chen C.X."/>
            <person name="Zhang Y.J."/>
            <person name="Gao Z.M."/>
            <person name="Yu Y."/>
            <person name="Chen X.L."/>
            <person name="Chen B."/>
            <person name="Zhang Y.Z."/>
        </authorList>
    </citation>
    <scope>NUCLEOTIDE SEQUENCE [LARGE SCALE GENOMIC DNA]</scope>
    <source>
        <strain evidence="14 15">R06B22</strain>
    </source>
</reference>
<keyword evidence="10" id="KW-0812">Transmembrane</keyword>
<feature type="domain" description="Histidine kinase" evidence="11">
    <location>
        <begin position="266"/>
        <end position="488"/>
    </location>
</feature>
<keyword evidence="4 8" id="KW-0597">Phosphoprotein</keyword>
<sequence>MLIKLGKNTLFRQILIAGISPALLVFFSLFTYSLVTRLNDAAINQREITTKIAENIAASSELAIISGNEAQLKYIMKSALTKDILAITVFNSITKKTINLKYNNKPYKHINIITVPIFQSSINISDSFTGEGSNSDKSRKEIGFVTIENSKKQLSKLQSRIILVSTSIAALSIFFCIILAWIISRRLSKPLAEINIFTKNIAAGNLSSRLNVEGEGELGELQNHINEMAKSLDSQQKELEHRFAELQSAKTAADEANKAKSLFLATMTHELRTPMNGALGMLQLLSTTDINSEQSNYIDIAINSSEHLLNIVNDILDFSKIEKGDLELEKRLCSPASLFDVILTPLEYEAKKSGIDFNYSITPELESVKVYLDDVRVRQIILNLVSNAVKFTHSGSVTITLSSEKRDQEHLCLTLCVTDTGIGIAASDQAIIFDSFRQADGSNQRRYGGSGLGLAIVKRLCELMNADLTMNSKLGEGTQFTIHLECQYESQQIEDSIVTPQNILLGKRVLIVEDNPVNQMLVANIVKRWNMTAITANNGKECLIELQRQPIDIVLMDLQMPVMDGYEASRQIRLLTGFKSLPIIALTANNVQEDKERCFSIGMNDFLSKPVSLSLLKEKVSYWLSHVE</sequence>
<feature type="transmembrane region" description="Helical" evidence="10">
    <location>
        <begin position="161"/>
        <end position="183"/>
    </location>
</feature>
<keyword evidence="7" id="KW-0902">Two-component regulatory system</keyword>
<evidence type="ECO:0000256" key="6">
    <source>
        <dbReference type="ARBA" id="ARBA00022777"/>
    </source>
</evidence>
<dbReference type="CDD" id="cd16922">
    <property type="entry name" value="HATPase_EvgS-ArcB-TorS-like"/>
    <property type="match status" value="1"/>
</dbReference>
<feature type="modified residue" description="4-aspartylphosphate" evidence="8">
    <location>
        <position position="557"/>
    </location>
</feature>
<keyword evidence="14" id="KW-0547">Nucleotide-binding</keyword>
<keyword evidence="10" id="KW-0472">Membrane</keyword>
<name>A0ABV3TRH3_9GAMM</name>
<dbReference type="Pfam" id="PF02518">
    <property type="entry name" value="HATPase_c"/>
    <property type="match status" value="1"/>
</dbReference>
<dbReference type="InterPro" id="IPR004358">
    <property type="entry name" value="Sig_transdc_His_kin-like_C"/>
</dbReference>
<keyword evidence="6" id="KW-0418">Kinase</keyword>
<dbReference type="PRINTS" id="PR00344">
    <property type="entry name" value="BCTRLSENSOR"/>
</dbReference>
<evidence type="ECO:0000256" key="4">
    <source>
        <dbReference type="ARBA" id="ARBA00022553"/>
    </source>
</evidence>
<dbReference type="InterPro" id="IPR003661">
    <property type="entry name" value="HisK_dim/P_dom"/>
</dbReference>
<evidence type="ECO:0000313" key="14">
    <source>
        <dbReference type="EMBL" id="MEX1664191.1"/>
    </source>
</evidence>
<dbReference type="SMART" id="SM00304">
    <property type="entry name" value="HAMP"/>
    <property type="match status" value="1"/>
</dbReference>
<dbReference type="PANTHER" id="PTHR45339:SF1">
    <property type="entry name" value="HYBRID SIGNAL TRANSDUCTION HISTIDINE KINASE J"/>
    <property type="match status" value="1"/>
</dbReference>
<dbReference type="Proteomes" id="UP001557484">
    <property type="component" value="Unassembled WGS sequence"/>
</dbReference>
<dbReference type="Gene3D" id="1.10.287.130">
    <property type="match status" value="1"/>
</dbReference>
<dbReference type="EC" id="2.7.13.3" evidence="3"/>
<dbReference type="Gene3D" id="3.30.565.10">
    <property type="entry name" value="Histidine kinase-like ATPase, C-terminal domain"/>
    <property type="match status" value="1"/>
</dbReference>
<dbReference type="CDD" id="cd00082">
    <property type="entry name" value="HisKA"/>
    <property type="match status" value="1"/>
</dbReference>